<organism evidence="4">
    <name type="scientific">Naegleria gruberi</name>
    <name type="common">Amoeba</name>
    <dbReference type="NCBI Taxonomy" id="5762"/>
    <lineage>
        <taxon>Eukaryota</taxon>
        <taxon>Discoba</taxon>
        <taxon>Heterolobosea</taxon>
        <taxon>Tetramitia</taxon>
        <taxon>Eutetramitia</taxon>
        <taxon>Vahlkampfiidae</taxon>
        <taxon>Naegleria</taxon>
    </lineage>
</organism>
<keyword evidence="2" id="KW-0732">Signal</keyword>
<dbReference type="InterPro" id="IPR001563">
    <property type="entry name" value="Peptidase_S10"/>
</dbReference>
<dbReference type="EC" id="3.4.16.-" evidence="2"/>
<feature type="chain" id="PRO_5006523389" description="Carboxypeptidase" evidence="2">
    <location>
        <begin position="23"/>
        <end position="471"/>
    </location>
</feature>
<evidence type="ECO:0000256" key="2">
    <source>
        <dbReference type="RuleBase" id="RU361156"/>
    </source>
</evidence>
<dbReference type="Gene3D" id="3.40.50.1820">
    <property type="entry name" value="alpha/beta hydrolase"/>
    <property type="match status" value="1"/>
</dbReference>
<dbReference type="PRINTS" id="PR00724">
    <property type="entry name" value="CRBOXYPTASEC"/>
</dbReference>
<dbReference type="PROSITE" id="PS00131">
    <property type="entry name" value="CARBOXYPEPT_SER_SER"/>
    <property type="match status" value="1"/>
</dbReference>
<protein>
    <recommendedName>
        <fullName evidence="2">Carboxypeptidase</fullName>
        <ecNumber evidence="2">3.4.16.-</ecNumber>
    </recommendedName>
</protein>
<keyword evidence="2" id="KW-0378">Hydrolase</keyword>
<dbReference type="GeneID" id="8850505"/>
<dbReference type="EMBL" id="GG738861">
    <property type="protein sequence ID" value="EFC45895.1"/>
    <property type="molecule type" value="Genomic_DNA"/>
</dbReference>
<dbReference type="InParanoid" id="D2VBE6"/>
<feature type="signal peptide" evidence="2">
    <location>
        <begin position="1"/>
        <end position="22"/>
    </location>
</feature>
<dbReference type="eggNOG" id="KOG1282">
    <property type="taxonomic scope" value="Eukaryota"/>
</dbReference>
<proteinExistence type="inferred from homology"/>
<dbReference type="KEGG" id="ngr:NAEGRDRAFT_82563"/>
<dbReference type="RefSeq" id="XP_002678639.1">
    <property type="nucleotide sequence ID" value="XM_002678593.1"/>
</dbReference>
<accession>D2VBE6</accession>
<dbReference type="Pfam" id="PF00450">
    <property type="entry name" value="Peptidase_S10"/>
    <property type="match status" value="1"/>
</dbReference>
<dbReference type="Proteomes" id="UP000006671">
    <property type="component" value="Unassembled WGS sequence"/>
</dbReference>
<comment type="similarity">
    <text evidence="1 2">Belongs to the peptidase S10 family.</text>
</comment>
<keyword evidence="2" id="KW-0645">Protease</keyword>
<dbReference type="InterPro" id="IPR029058">
    <property type="entry name" value="AB_hydrolase_fold"/>
</dbReference>
<dbReference type="SUPFAM" id="SSF53474">
    <property type="entry name" value="alpha/beta-Hydrolases"/>
    <property type="match status" value="1"/>
</dbReference>
<dbReference type="OMA" id="VANKLWV"/>
<gene>
    <name evidence="3" type="ORF">NAEGRDRAFT_82563</name>
</gene>
<evidence type="ECO:0000256" key="1">
    <source>
        <dbReference type="ARBA" id="ARBA00009431"/>
    </source>
</evidence>
<evidence type="ECO:0000313" key="3">
    <source>
        <dbReference type="EMBL" id="EFC45895.1"/>
    </source>
</evidence>
<name>D2VBE6_NAEGR</name>
<dbReference type="VEuPathDB" id="AmoebaDB:NAEGRDRAFT_82563"/>
<keyword evidence="4" id="KW-1185">Reference proteome</keyword>
<evidence type="ECO:0000313" key="4">
    <source>
        <dbReference type="Proteomes" id="UP000006671"/>
    </source>
</evidence>
<keyword evidence="2 3" id="KW-0121">Carboxypeptidase</keyword>
<dbReference type="PANTHER" id="PTHR11802:SF201">
    <property type="entry name" value="CARBOXYPEPTIDASE"/>
    <property type="match status" value="1"/>
</dbReference>
<dbReference type="GO" id="GO:0004185">
    <property type="term" value="F:serine-type carboxypeptidase activity"/>
    <property type="evidence" value="ECO:0007669"/>
    <property type="project" value="UniProtKB-UniRule"/>
</dbReference>
<dbReference type="AlphaFoldDB" id="D2VBE6"/>
<dbReference type="PANTHER" id="PTHR11802">
    <property type="entry name" value="SERINE PROTEASE FAMILY S10 SERINE CARBOXYPEPTIDASE"/>
    <property type="match status" value="1"/>
</dbReference>
<dbReference type="InterPro" id="IPR018202">
    <property type="entry name" value="Ser_caboxypep_ser_AS"/>
</dbReference>
<dbReference type="GO" id="GO:0006508">
    <property type="term" value="P:proteolysis"/>
    <property type="evidence" value="ECO:0007669"/>
    <property type="project" value="UniProtKB-KW"/>
</dbReference>
<dbReference type="OrthoDB" id="443318at2759"/>
<reference evidence="3 4" key="1">
    <citation type="journal article" date="2010" name="Cell">
        <title>The genome of Naegleria gruberi illuminates early eukaryotic versatility.</title>
        <authorList>
            <person name="Fritz-Laylin L.K."/>
            <person name="Prochnik S.E."/>
            <person name="Ginger M.L."/>
            <person name="Dacks J.B."/>
            <person name="Carpenter M.L."/>
            <person name="Field M.C."/>
            <person name="Kuo A."/>
            <person name="Paredez A."/>
            <person name="Chapman J."/>
            <person name="Pham J."/>
            <person name="Shu S."/>
            <person name="Neupane R."/>
            <person name="Cipriano M."/>
            <person name="Mancuso J."/>
            <person name="Tu H."/>
            <person name="Salamov A."/>
            <person name="Lindquist E."/>
            <person name="Shapiro H."/>
            <person name="Lucas S."/>
            <person name="Grigoriev I.V."/>
            <person name="Cande W.Z."/>
            <person name="Fulton C."/>
            <person name="Rokhsar D.S."/>
            <person name="Dawson S.C."/>
        </authorList>
    </citation>
    <scope>NUCLEOTIDE SEQUENCE [LARGE SCALE GENOMIC DNA]</scope>
    <source>
        <strain evidence="3 4">NEG-M</strain>
    </source>
</reference>
<sequence>MKLLLSLLASVFFILMIRSLSGHVESASSKYELTYLPLCNGRMTSKQYTGFVDIPTGQQPAKKLFYWFVTSKRNPAKDPVVLWLTGGPGCSGLLALMTENGPFLFTPSGNSIIENPHSWNQQANIIYLEQPYGVGFSTANPVNSTNYPSGDNETATDNLRFLIGFFTELFPEFSSNPFFVSGESYGGNYVPLLAREILKYNTNSQKKISFKGLSVGNPTMDNDLDANAYFPFMFHHALVGSEEFDLYQKQCPNFNTPSAQCQNIINDIRNNIGPINPYNIYADCIGKPSVGGACFTHQLALQAGKKVVRRVSDSQTYIPCMNVTGISNYFNRRDVQLAVHGISASENTKFWDVCSTVLQYNDMVNSMIPIYQEIYQYDPNFYTLIYSGDVDSCCPYPSTERAVQKFGFPLTIPYHPYFINKQVVGYIKGYNPSRNMFFATVKNAGHMVPTYQPEVAILLFNSFLNGQLANL</sequence>